<evidence type="ECO:0000313" key="3">
    <source>
        <dbReference type="Proteomes" id="UP001177003"/>
    </source>
</evidence>
<name>A0AA35Z3F8_LACSI</name>
<organism evidence="2 3">
    <name type="scientific">Lactuca saligna</name>
    <name type="common">Willowleaf lettuce</name>
    <dbReference type="NCBI Taxonomy" id="75948"/>
    <lineage>
        <taxon>Eukaryota</taxon>
        <taxon>Viridiplantae</taxon>
        <taxon>Streptophyta</taxon>
        <taxon>Embryophyta</taxon>
        <taxon>Tracheophyta</taxon>
        <taxon>Spermatophyta</taxon>
        <taxon>Magnoliopsida</taxon>
        <taxon>eudicotyledons</taxon>
        <taxon>Gunneridae</taxon>
        <taxon>Pentapetalae</taxon>
        <taxon>asterids</taxon>
        <taxon>campanulids</taxon>
        <taxon>Asterales</taxon>
        <taxon>Asteraceae</taxon>
        <taxon>Cichorioideae</taxon>
        <taxon>Cichorieae</taxon>
        <taxon>Lactucinae</taxon>
        <taxon>Lactuca</taxon>
    </lineage>
</organism>
<accession>A0AA35Z3F8</accession>
<sequence length="141" mass="16750">MFNEEPIIDDSEDEEELDEDELKKRKAREADLDEHKRIIREAKQKERVEKEAQGTLQSKKLLFPKWTLKRIQHDVVDLPSQYWLEPVVSFNLQTTQNSQLDLPITPQAFRFHAFVKIMKATITDSDVDHMLISFYLKHMKP</sequence>
<gene>
    <name evidence="2" type="ORF">LSALG_LOCUS24582</name>
</gene>
<reference evidence="2" key="1">
    <citation type="submission" date="2023-04" db="EMBL/GenBank/DDBJ databases">
        <authorList>
            <person name="Vijverberg K."/>
            <person name="Xiong W."/>
            <person name="Schranz E."/>
        </authorList>
    </citation>
    <scope>NUCLEOTIDE SEQUENCE</scope>
</reference>
<feature type="region of interest" description="Disordered" evidence="1">
    <location>
        <begin position="1"/>
        <end position="30"/>
    </location>
</feature>
<evidence type="ECO:0000313" key="2">
    <source>
        <dbReference type="EMBL" id="CAI9285091.1"/>
    </source>
</evidence>
<dbReference type="AlphaFoldDB" id="A0AA35Z3F8"/>
<protein>
    <submittedName>
        <fullName evidence="2">Uncharacterized protein</fullName>
    </submittedName>
</protein>
<dbReference type="Proteomes" id="UP001177003">
    <property type="component" value="Chromosome 5"/>
</dbReference>
<evidence type="ECO:0000256" key="1">
    <source>
        <dbReference type="SAM" id="MobiDB-lite"/>
    </source>
</evidence>
<feature type="compositionally biased region" description="Acidic residues" evidence="1">
    <location>
        <begin position="1"/>
        <end position="20"/>
    </location>
</feature>
<keyword evidence="3" id="KW-1185">Reference proteome</keyword>
<dbReference type="EMBL" id="OX465081">
    <property type="protein sequence ID" value="CAI9285091.1"/>
    <property type="molecule type" value="Genomic_DNA"/>
</dbReference>
<proteinExistence type="predicted"/>